<keyword evidence="4" id="KW-0560">Oxidoreductase</keyword>
<evidence type="ECO:0000313" key="8">
    <source>
        <dbReference type="Proteomes" id="UP000481861"/>
    </source>
</evidence>
<evidence type="ECO:0000259" key="6">
    <source>
        <dbReference type="PROSITE" id="PS51387"/>
    </source>
</evidence>
<accession>A0A7C8MK88</accession>
<dbReference type="GO" id="GO:0016491">
    <property type="term" value="F:oxidoreductase activity"/>
    <property type="evidence" value="ECO:0007669"/>
    <property type="project" value="UniProtKB-KW"/>
</dbReference>
<comment type="caution">
    <text evidence="7">The sequence shown here is derived from an EMBL/GenBank/DDBJ whole genome shotgun (WGS) entry which is preliminary data.</text>
</comment>
<gene>
    <name evidence="7" type="ORF">BDV95DRAFT_645249</name>
</gene>
<keyword evidence="2" id="KW-0285">Flavoprotein</keyword>
<dbReference type="InterPro" id="IPR050416">
    <property type="entry name" value="FAD-linked_Oxidoreductase"/>
</dbReference>
<dbReference type="OrthoDB" id="2151789at2759"/>
<dbReference type="Proteomes" id="UP000481861">
    <property type="component" value="Unassembled WGS sequence"/>
</dbReference>
<dbReference type="GO" id="GO:0071949">
    <property type="term" value="F:FAD binding"/>
    <property type="evidence" value="ECO:0007669"/>
    <property type="project" value="InterPro"/>
</dbReference>
<name>A0A7C8MK88_9PLEO</name>
<dbReference type="Pfam" id="PF01565">
    <property type="entry name" value="FAD_binding_4"/>
    <property type="match status" value="1"/>
</dbReference>
<dbReference type="PROSITE" id="PS51387">
    <property type="entry name" value="FAD_PCMH"/>
    <property type="match status" value="1"/>
</dbReference>
<evidence type="ECO:0000256" key="1">
    <source>
        <dbReference type="ARBA" id="ARBA00005466"/>
    </source>
</evidence>
<organism evidence="7 8">
    <name type="scientific">Massariosphaeria phaeospora</name>
    <dbReference type="NCBI Taxonomy" id="100035"/>
    <lineage>
        <taxon>Eukaryota</taxon>
        <taxon>Fungi</taxon>
        <taxon>Dikarya</taxon>
        <taxon>Ascomycota</taxon>
        <taxon>Pezizomycotina</taxon>
        <taxon>Dothideomycetes</taxon>
        <taxon>Pleosporomycetidae</taxon>
        <taxon>Pleosporales</taxon>
        <taxon>Pleosporales incertae sedis</taxon>
        <taxon>Massariosphaeria</taxon>
    </lineage>
</organism>
<dbReference type="InterPro" id="IPR016169">
    <property type="entry name" value="FAD-bd_PCMH_sub2"/>
</dbReference>
<evidence type="ECO:0000256" key="4">
    <source>
        <dbReference type="ARBA" id="ARBA00023002"/>
    </source>
</evidence>
<sequence length="516" mass="55123">MMFSSVGNFRALVPFFLVLLPCLAQNSIDAQHEATGFPPCDILIAAGLGDRLVLATSDAYEPRVASWWSANARFRPWCFFLPTTTYEVSVAIAALDKTGSGAGDWHIAVRSGGHGFPGSNNIAKGVTIDLGNMNGSWYDAERQVASVQPGGRWKDVYANLLDIAQVTVTGGRDGGVGVGGFLLGGGVSYHTGTNGFACNTVTNYEVVLANGTIVQANGNKNSDLWKALKGGGLNFGIVTRFDLEAQPAVDLAYGQNVLIPGSSDEVIDTVVEFTDRSQGQPHDHLITMYASTPGNKGVSVIAIRVNTQGDLNETAFDRLNKIPTVSSTWAKMSLADAANASQAAGGTRNTQSTLTFLNSPKVLRYSAVLLEQLMVSLSEKIGAENFAAQMVLQPFPKLYSDVSQSKGGNMLGVERIESNAILWVGGVAVFSDDAALAIAQAESGAMTEKLKAFIAKEGATTDFIYMNYADPSQDFLGSYGSENLLFMKQVANHYDPKGWWQYRVGARSASIRVTPH</sequence>
<protein>
    <recommendedName>
        <fullName evidence="6">FAD-binding PCMH-type domain-containing protein</fullName>
    </recommendedName>
</protein>
<dbReference type="PANTHER" id="PTHR42973">
    <property type="entry name" value="BINDING OXIDOREDUCTASE, PUTATIVE (AFU_ORTHOLOGUE AFUA_1G17690)-RELATED"/>
    <property type="match status" value="1"/>
</dbReference>
<dbReference type="Gene3D" id="3.30.465.10">
    <property type="match status" value="1"/>
</dbReference>
<evidence type="ECO:0000256" key="5">
    <source>
        <dbReference type="SAM" id="SignalP"/>
    </source>
</evidence>
<feature type="chain" id="PRO_5028961076" description="FAD-binding PCMH-type domain-containing protein" evidence="5">
    <location>
        <begin position="25"/>
        <end position="516"/>
    </location>
</feature>
<reference evidence="7 8" key="1">
    <citation type="submission" date="2020-01" db="EMBL/GenBank/DDBJ databases">
        <authorList>
            <consortium name="DOE Joint Genome Institute"/>
            <person name="Haridas S."/>
            <person name="Albert R."/>
            <person name="Binder M."/>
            <person name="Bloem J."/>
            <person name="Labutti K."/>
            <person name="Salamov A."/>
            <person name="Andreopoulos B."/>
            <person name="Baker S.E."/>
            <person name="Barry K."/>
            <person name="Bills G."/>
            <person name="Bluhm B.H."/>
            <person name="Cannon C."/>
            <person name="Castanera R."/>
            <person name="Culley D.E."/>
            <person name="Daum C."/>
            <person name="Ezra D."/>
            <person name="Gonzalez J.B."/>
            <person name="Henrissat B."/>
            <person name="Kuo A."/>
            <person name="Liang C."/>
            <person name="Lipzen A."/>
            <person name="Lutzoni F."/>
            <person name="Magnuson J."/>
            <person name="Mondo S."/>
            <person name="Nolan M."/>
            <person name="Ohm R."/>
            <person name="Pangilinan J."/>
            <person name="Park H.-J.H."/>
            <person name="Ramirez L."/>
            <person name="Alfaro M."/>
            <person name="Sun H."/>
            <person name="Tritt A."/>
            <person name="Yoshinaga Y."/>
            <person name="Zwiers L.-H.L."/>
            <person name="Turgeon B.G."/>
            <person name="Goodwin S.B."/>
            <person name="Spatafora J.W."/>
            <person name="Crous P.W."/>
            <person name="Grigoriev I.V."/>
        </authorList>
    </citation>
    <scope>NUCLEOTIDE SEQUENCE [LARGE SCALE GENOMIC DNA]</scope>
    <source>
        <strain evidence="7 8">CBS 611.86</strain>
    </source>
</reference>
<dbReference type="InterPro" id="IPR036318">
    <property type="entry name" value="FAD-bd_PCMH-like_sf"/>
</dbReference>
<dbReference type="PANTHER" id="PTHR42973:SF53">
    <property type="entry name" value="FAD-BINDING PCMH-TYPE DOMAIN-CONTAINING PROTEIN-RELATED"/>
    <property type="match status" value="1"/>
</dbReference>
<feature type="signal peptide" evidence="5">
    <location>
        <begin position="1"/>
        <end position="24"/>
    </location>
</feature>
<keyword evidence="3" id="KW-0274">FAD</keyword>
<dbReference type="SUPFAM" id="SSF56176">
    <property type="entry name" value="FAD-binding/transporter-associated domain-like"/>
    <property type="match status" value="1"/>
</dbReference>
<keyword evidence="8" id="KW-1185">Reference proteome</keyword>
<feature type="domain" description="FAD-binding PCMH-type" evidence="6">
    <location>
        <begin position="72"/>
        <end position="248"/>
    </location>
</feature>
<evidence type="ECO:0000256" key="3">
    <source>
        <dbReference type="ARBA" id="ARBA00022827"/>
    </source>
</evidence>
<dbReference type="EMBL" id="JAADJZ010000002">
    <property type="protein sequence ID" value="KAF2877683.1"/>
    <property type="molecule type" value="Genomic_DNA"/>
</dbReference>
<proteinExistence type="inferred from homology"/>
<evidence type="ECO:0000256" key="2">
    <source>
        <dbReference type="ARBA" id="ARBA00022630"/>
    </source>
</evidence>
<dbReference type="InterPro" id="IPR006094">
    <property type="entry name" value="Oxid_FAD_bind_N"/>
</dbReference>
<evidence type="ECO:0000313" key="7">
    <source>
        <dbReference type="EMBL" id="KAF2877683.1"/>
    </source>
</evidence>
<dbReference type="InterPro" id="IPR016166">
    <property type="entry name" value="FAD-bd_PCMH"/>
</dbReference>
<dbReference type="AlphaFoldDB" id="A0A7C8MK88"/>
<keyword evidence="5" id="KW-0732">Signal</keyword>
<comment type="similarity">
    <text evidence="1">Belongs to the oxygen-dependent FAD-linked oxidoreductase family.</text>
</comment>